<dbReference type="AlphaFoldDB" id="A0A3A5L0F2"/>
<dbReference type="GO" id="GO:0071949">
    <property type="term" value="F:FAD binding"/>
    <property type="evidence" value="ECO:0007669"/>
    <property type="project" value="InterPro"/>
</dbReference>
<dbReference type="InterPro" id="IPR002938">
    <property type="entry name" value="FAD-bd"/>
</dbReference>
<dbReference type="PANTHER" id="PTHR43476">
    <property type="entry name" value="3-(3-HYDROXY-PHENYL)PROPIONATE/3-HYDROXYCINNAMIC ACID HYDROXYLASE"/>
    <property type="match status" value="1"/>
</dbReference>
<evidence type="ECO:0000313" key="4">
    <source>
        <dbReference type="Proteomes" id="UP000272706"/>
    </source>
</evidence>
<dbReference type="InterPro" id="IPR036188">
    <property type="entry name" value="FAD/NAD-bd_sf"/>
</dbReference>
<dbReference type="Pfam" id="PF01494">
    <property type="entry name" value="FAD_binding_3"/>
    <property type="match status" value="1"/>
</dbReference>
<keyword evidence="4" id="KW-1185">Reference proteome</keyword>
<comment type="caution">
    <text evidence="3">The sequence shown here is derived from an EMBL/GenBank/DDBJ whole genome shotgun (WGS) entry which is preliminary data.</text>
</comment>
<dbReference type="EMBL" id="QZWZ01000004">
    <property type="protein sequence ID" value="RJT40866.1"/>
    <property type="molecule type" value="Genomic_DNA"/>
</dbReference>
<dbReference type="Gene3D" id="3.30.9.10">
    <property type="entry name" value="D-Amino Acid Oxidase, subunit A, domain 2"/>
    <property type="match status" value="1"/>
</dbReference>
<dbReference type="PRINTS" id="PR00420">
    <property type="entry name" value="RNGMNOXGNASE"/>
</dbReference>
<evidence type="ECO:0000259" key="2">
    <source>
        <dbReference type="Pfam" id="PF01494"/>
    </source>
</evidence>
<proteinExistence type="predicted"/>
<dbReference type="InterPro" id="IPR050631">
    <property type="entry name" value="PheA/TfdB_FAD_monoxygenase"/>
</dbReference>
<dbReference type="RefSeq" id="WP_120013391.1">
    <property type="nucleotide sequence ID" value="NZ_QZWZ01000004.1"/>
</dbReference>
<gene>
    <name evidence="3" type="ORF">D3227_06910</name>
</gene>
<evidence type="ECO:0000256" key="1">
    <source>
        <dbReference type="ARBA" id="ARBA00023002"/>
    </source>
</evidence>
<reference evidence="3 4" key="1">
    <citation type="submission" date="2018-09" db="EMBL/GenBank/DDBJ databases">
        <title>Mesorhizobium carmichaelinearum sp. nov. isolated from Carmichaelinea spp. root nodules in New Zealand.</title>
        <authorList>
            <person name="De Meyer S.E."/>
        </authorList>
    </citation>
    <scope>NUCLEOTIDE SEQUENCE [LARGE SCALE GENOMIC DNA]</scope>
    <source>
        <strain evidence="3 4">ICMP19557</strain>
    </source>
</reference>
<dbReference type="OrthoDB" id="9791689at2"/>
<sequence>MTQDEADVVVVGLGPVGIALCNLLAAAGVRVEGIDAADDVYALPRAIGMDHEVMRIFQNIGAANAIAAATGQYRASEYRSADGVLLRRFESPAEPYPLGWPPYLTFIQPELERALRANGKRFPDLTLRTATELVGLENPDRPVLTLRDKASGEHTTRTPRYVVGCDGAASFIRRRLGVALEDLDFDEPWLVVDMILGDGHVPLPDTNVQFCDPARPHTYVCGPDRLRRWEFMILPGESPVEINRPERIWQLLSPWLQPDQARLWRSATYNFHALVAQQWRVGSVFLAGDACHMTPPFLAQGMVQGIKDAANLAWKLAQVIGGGSERLLDTYQAERRPFIREVIEVTKRLGKVICELDPDKARARDAEMVVAMHAGHGVQVRQNLFPPIRHGLVAGGVDGSSTAGAGEPCPQPWVVGPFGRMRLDDALPPGFQLLISGDMDVSLNLLEKSREAGVAVHRVAQDRSYPSLLVEEDRVLADWLTSKGARAVLVRPDHVVFGTAADAGEAEQLVRQLHTMLAATEQ</sequence>
<name>A0A3A5L0F2_9HYPH</name>
<dbReference type="Gene3D" id="3.50.50.60">
    <property type="entry name" value="FAD/NAD(P)-binding domain"/>
    <property type="match status" value="1"/>
</dbReference>
<dbReference type="GO" id="GO:0008688">
    <property type="term" value="F:3-(3-hydroxyphenyl)propionate hydroxylase activity"/>
    <property type="evidence" value="ECO:0007669"/>
    <property type="project" value="TreeGrafter"/>
</dbReference>
<dbReference type="Gene3D" id="3.40.30.120">
    <property type="match status" value="1"/>
</dbReference>
<accession>A0A3A5L0F2</accession>
<dbReference type="SUPFAM" id="SSF51905">
    <property type="entry name" value="FAD/NAD(P)-binding domain"/>
    <property type="match status" value="1"/>
</dbReference>
<keyword evidence="1" id="KW-0560">Oxidoreductase</keyword>
<dbReference type="PANTHER" id="PTHR43476:SF3">
    <property type="entry name" value="FAD-BINDING MONOOXYGENASE"/>
    <property type="match status" value="1"/>
</dbReference>
<dbReference type="GO" id="GO:0019622">
    <property type="term" value="P:3-(3-hydroxy)phenylpropionate catabolic process"/>
    <property type="evidence" value="ECO:0007669"/>
    <property type="project" value="TreeGrafter"/>
</dbReference>
<protein>
    <submittedName>
        <fullName evidence="3">Bifunctional 3-(3-hydroxy-phenyl)propionate/3-hydroxycinnamic acid hydroxylase</fullName>
    </submittedName>
</protein>
<evidence type="ECO:0000313" key="3">
    <source>
        <dbReference type="EMBL" id="RJT40866.1"/>
    </source>
</evidence>
<dbReference type="Proteomes" id="UP000272706">
    <property type="component" value="Unassembled WGS sequence"/>
</dbReference>
<dbReference type="NCBIfam" id="NF004829">
    <property type="entry name" value="PRK06183.1-3"/>
    <property type="match status" value="1"/>
</dbReference>
<feature type="domain" description="FAD-binding" evidence="2">
    <location>
        <begin position="5"/>
        <end position="344"/>
    </location>
</feature>
<organism evidence="3 4">
    <name type="scientific">Mesorhizobium waimense</name>
    <dbReference type="NCBI Taxonomy" id="1300307"/>
    <lineage>
        <taxon>Bacteria</taxon>
        <taxon>Pseudomonadati</taxon>
        <taxon>Pseudomonadota</taxon>
        <taxon>Alphaproteobacteria</taxon>
        <taxon>Hyphomicrobiales</taxon>
        <taxon>Phyllobacteriaceae</taxon>
        <taxon>Mesorhizobium</taxon>
    </lineage>
</organism>